<accession>A0A0K0CYB1</accession>
<dbReference type="Proteomes" id="UP000035642">
    <property type="component" value="Unassembled WGS sequence"/>
</dbReference>
<dbReference type="AlphaFoldDB" id="A0A0K0CYB1"/>
<evidence type="ECO:0000313" key="2">
    <source>
        <dbReference type="WBParaSite" id="ACAC_0000261801-mRNA-1"/>
    </source>
</evidence>
<reference evidence="1" key="1">
    <citation type="submission" date="2012-09" db="EMBL/GenBank/DDBJ databases">
        <authorList>
            <person name="Martin A.A."/>
        </authorList>
    </citation>
    <scope>NUCLEOTIDE SEQUENCE</scope>
</reference>
<name>A0A0K0CYB1_ANGCA</name>
<dbReference type="WBParaSite" id="ACAC_0000261801-mRNA-1">
    <property type="protein sequence ID" value="ACAC_0000261801-mRNA-1"/>
    <property type="gene ID" value="ACAC_0000261801"/>
</dbReference>
<sequence>MSVASASAYSLTDSDEMINAGMTTNLSIQEADLQTALEDADEVTNEAISERNLPDHGKWDSVILRGDQGHLPSTHRVLAASRVPAVWEDTHMDSNVKTARMATSVHISSLSETDVDMERKSSLP</sequence>
<keyword evidence="1" id="KW-1185">Reference proteome</keyword>
<reference evidence="2" key="2">
    <citation type="submission" date="2017-02" db="UniProtKB">
        <authorList>
            <consortium name="WormBaseParasite"/>
        </authorList>
    </citation>
    <scope>IDENTIFICATION</scope>
</reference>
<evidence type="ECO:0000313" key="1">
    <source>
        <dbReference type="Proteomes" id="UP000035642"/>
    </source>
</evidence>
<organism evidence="1 2">
    <name type="scientific">Angiostrongylus cantonensis</name>
    <name type="common">Rat lungworm</name>
    <dbReference type="NCBI Taxonomy" id="6313"/>
    <lineage>
        <taxon>Eukaryota</taxon>
        <taxon>Metazoa</taxon>
        <taxon>Ecdysozoa</taxon>
        <taxon>Nematoda</taxon>
        <taxon>Chromadorea</taxon>
        <taxon>Rhabditida</taxon>
        <taxon>Rhabditina</taxon>
        <taxon>Rhabditomorpha</taxon>
        <taxon>Strongyloidea</taxon>
        <taxon>Metastrongylidae</taxon>
        <taxon>Angiostrongylus</taxon>
    </lineage>
</organism>
<proteinExistence type="predicted"/>
<protein>
    <submittedName>
        <fullName evidence="2">Uncharacterized protein</fullName>
    </submittedName>
</protein>